<dbReference type="AlphaFoldDB" id="W6QUN8"/>
<feature type="region of interest" description="Disordered" evidence="1">
    <location>
        <begin position="1"/>
        <end position="21"/>
    </location>
</feature>
<evidence type="ECO:0000313" key="3">
    <source>
        <dbReference type="Proteomes" id="UP000030686"/>
    </source>
</evidence>
<sequence>MKETTKPLRFPVQHRHTPKQPPRIHLLRSDQELPRRLAWQLGHPADDAVWLPRSAPNVRSR</sequence>
<protein>
    <submittedName>
        <fullName evidence="2">Genomic scaffold, ProqFM164S02</fullName>
    </submittedName>
</protein>
<accession>W6QUN8</accession>
<reference evidence="2" key="1">
    <citation type="journal article" date="2014" name="Nat. Commun.">
        <title>Multiple recent horizontal transfers of a large genomic region in cheese making fungi.</title>
        <authorList>
            <person name="Cheeseman K."/>
            <person name="Ropars J."/>
            <person name="Renault P."/>
            <person name="Dupont J."/>
            <person name="Gouzy J."/>
            <person name="Branca A."/>
            <person name="Abraham A.L."/>
            <person name="Ceppi M."/>
            <person name="Conseiller E."/>
            <person name="Debuchy R."/>
            <person name="Malagnac F."/>
            <person name="Goarin A."/>
            <person name="Silar P."/>
            <person name="Lacoste S."/>
            <person name="Sallet E."/>
            <person name="Bensimon A."/>
            <person name="Giraud T."/>
            <person name="Brygoo Y."/>
        </authorList>
    </citation>
    <scope>NUCLEOTIDE SEQUENCE [LARGE SCALE GENOMIC DNA]</scope>
    <source>
        <strain evidence="2">FM164</strain>
    </source>
</reference>
<gene>
    <name evidence="2" type="ORF">PROQFM164_S02g003389</name>
</gene>
<dbReference type="EMBL" id="HG792016">
    <property type="protein sequence ID" value="CDM33237.1"/>
    <property type="molecule type" value="Genomic_DNA"/>
</dbReference>
<name>W6QUN8_PENRF</name>
<evidence type="ECO:0000256" key="1">
    <source>
        <dbReference type="SAM" id="MobiDB-lite"/>
    </source>
</evidence>
<organism evidence="2 3">
    <name type="scientific">Penicillium roqueforti (strain FM164)</name>
    <dbReference type="NCBI Taxonomy" id="1365484"/>
    <lineage>
        <taxon>Eukaryota</taxon>
        <taxon>Fungi</taxon>
        <taxon>Dikarya</taxon>
        <taxon>Ascomycota</taxon>
        <taxon>Pezizomycotina</taxon>
        <taxon>Eurotiomycetes</taxon>
        <taxon>Eurotiomycetidae</taxon>
        <taxon>Eurotiales</taxon>
        <taxon>Aspergillaceae</taxon>
        <taxon>Penicillium</taxon>
    </lineage>
</organism>
<proteinExistence type="predicted"/>
<keyword evidence="3" id="KW-1185">Reference proteome</keyword>
<dbReference type="Proteomes" id="UP000030686">
    <property type="component" value="Unassembled WGS sequence"/>
</dbReference>
<evidence type="ECO:0000313" key="2">
    <source>
        <dbReference type="EMBL" id="CDM33237.1"/>
    </source>
</evidence>